<reference evidence="2" key="1">
    <citation type="journal article" date="2014" name="Nat. Genet.">
        <title>The genome of the stress-tolerant wild tomato species Solanum pennellii.</title>
        <authorList>
            <person name="Bolger A."/>
            <person name="Scossa F."/>
            <person name="Bolger M.E."/>
            <person name="Lanz C."/>
            <person name="Maumus F."/>
            <person name="Tohge T."/>
            <person name="Quesneville H."/>
            <person name="Alseekh S."/>
            <person name="Sorensen I."/>
            <person name="Lichtenstein G."/>
            <person name="Fich E.A."/>
            <person name="Conte M."/>
            <person name="Keller H."/>
            <person name="Schneeberger K."/>
            <person name="Schwacke R."/>
            <person name="Ofner I."/>
            <person name="Vrebalov J."/>
            <person name="Xu Y."/>
            <person name="Osorio S."/>
            <person name="Aflitos S.A."/>
            <person name="Schijlen E."/>
            <person name="Jimenez-Gomez J.M."/>
            <person name="Ryngajllo M."/>
            <person name="Kimura S."/>
            <person name="Kumar R."/>
            <person name="Koenig D."/>
            <person name="Headland L.R."/>
            <person name="Maloof J.N."/>
            <person name="Sinha N."/>
            <person name="van Ham R.C."/>
            <person name="Lankhorst R.K."/>
            <person name="Mao L."/>
            <person name="Vogel A."/>
            <person name="Arsova B."/>
            <person name="Panstruga R."/>
            <person name="Fei Z."/>
            <person name="Rose J.K."/>
            <person name="Zamir D."/>
            <person name="Carrari F."/>
            <person name="Giovannoni J.J."/>
            <person name="Weigel D."/>
            <person name="Usadel B."/>
            <person name="Fernie A.R."/>
        </authorList>
    </citation>
    <scope>NUCLEOTIDE SEQUENCE [LARGE SCALE GENOMIC DNA]</scope>
    <source>
        <strain evidence="2">cv. LA0716</strain>
    </source>
</reference>
<protein>
    <submittedName>
        <fullName evidence="3">Uncharacterized protein LOC107013437</fullName>
    </submittedName>
</protein>
<dbReference type="Pfam" id="PF03732">
    <property type="entry name" value="Retrotrans_gag"/>
    <property type="match status" value="1"/>
</dbReference>
<reference evidence="3" key="2">
    <citation type="submission" date="2025-08" db="UniProtKB">
        <authorList>
            <consortium name="RefSeq"/>
        </authorList>
    </citation>
    <scope>IDENTIFICATION</scope>
</reference>
<accession>A0ABM1GBT1</accession>
<evidence type="ECO:0000313" key="2">
    <source>
        <dbReference type="Proteomes" id="UP000694930"/>
    </source>
</evidence>
<name>A0ABM1GBT1_SOLPN</name>
<keyword evidence="2" id="KW-1185">Reference proteome</keyword>
<organism evidence="2 3">
    <name type="scientific">Solanum pennellii</name>
    <name type="common">Tomato</name>
    <name type="synonym">Lycopersicon pennellii</name>
    <dbReference type="NCBI Taxonomy" id="28526"/>
    <lineage>
        <taxon>Eukaryota</taxon>
        <taxon>Viridiplantae</taxon>
        <taxon>Streptophyta</taxon>
        <taxon>Embryophyta</taxon>
        <taxon>Tracheophyta</taxon>
        <taxon>Spermatophyta</taxon>
        <taxon>Magnoliopsida</taxon>
        <taxon>eudicotyledons</taxon>
        <taxon>Gunneridae</taxon>
        <taxon>Pentapetalae</taxon>
        <taxon>asterids</taxon>
        <taxon>lamiids</taxon>
        <taxon>Solanales</taxon>
        <taxon>Solanaceae</taxon>
        <taxon>Solanoideae</taxon>
        <taxon>Solaneae</taxon>
        <taxon>Solanum</taxon>
        <taxon>Solanum subgen. Lycopersicon</taxon>
    </lineage>
</organism>
<evidence type="ECO:0000313" key="3">
    <source>
        <dbReference type="RefSeq" id="XP_015068835.1"/>
    </source>
</evidence>
<proteinExistence type="predicted"/>
<dbReference type="Proteomes" id="UP000694930">
    <property type="component" value="Chromosome 3"/>
</dbReference>
<dbReference type="PANTHER" id="PTHR37610">
    <property type="entry name" value="CCHC-TYPE DOMAIN-CONTAINING PROTEIN"/>
    <property type="match status" value="1"/>
</dbReference>
<sequence>MAEIHANCFASEEEVSFCDENLGVVYASDASLVWEDLKERFDKVNRVRIYQLHRDIATLTQGIDIVSVYFMKLKELWAEYDAMAYAMIVEEESQRSDVDRNSLGLKAVAEGNDTTALWTAKHPPKLRYKSPNAFCDH</sequence>
<dbReference type="PANTHER" id="PTHR37610:SF78">
    <property type="entry name" value="GAG-POLYPEPTIDE OF LTR COPIA-TYPE-RELATED"/>
    <property type="match status" value="1"/>
</dbReference>
<dbReference type="GeneID" id="107013437"/>
<dbReference type="InterPro" id="IPR005162">
    <property type="entry name" value="Retrotrans_gag_dom"/>
</dbReference>
<evidence type="ECO:0000259" key="1">
    <source>
        <dbReference type="Pfam" id="PF03732"/>
    </source>
</evidence>
<gene>
    <name evidence="3" type="primary">LOC107013437</name>
</gene>
<feature type="domain" description="Retrotransposon gag" evidence="1">
    <location>
        <begin position="33"/>
        <end position="84"/>
    </location>
</feature>
<dbReference type="RefSeq" id="XP_015068835.1">
    <property type="nucleotide sequence ID" value="XM_015213349.1"/>
</dbReference>